<feature type="domain" description="Cytidyltransferase-like" evidence="2">
    <location>
        <begin position="202"/>
        <end position="315"/>
    </location>
</feature>
<dbReference type="EMBL" id="PUHQ01000019">
    <property type="protein sequence ID" value="KAG0663570.1"/>
    <property type="molecule type" value="Genomic_DNA"/>
</dbReference>
<dbReference type="PANTHER" id="PTHR10695:SF46">
    <property type="entry name" value="BIFUNCTIONAL COENZYME A SYNTHASE-RELATED"/>
    <property type="match status" value="1"/>
</dbReference>
<keyword evidence="4" id="KW-1185">Reference proteome</keyword>
<dbReference type="InterPro" id="IPR004821">
    <property type="entry name" value="Cyt_trans-like"/>
</dbReference>
<name>A0A9P7B747_RHOMI</name>
<comment type="caution">
    <text evidence="3">The sequence shown here is derived from an EMBL/GenBank/DDBJ whole genome shotgun (WGS) entry which is preliminary data.</text>
</comment>
<accession>A0A9P7B747</accession>
<dbReference type="Proteomes" id="UP000777482">
    <property type="component" value="Unassembled WGS sequence"/>
</dbReference>
<proteinExistence type="predicted"/>
<dbReference type="OrthoDB" id="330671at2759"/>
<evidence type="ECO:0000256" key="1">
    <source>
        <dbReference type="SAM" id="MobiDB-lite"/>
    </source>
</evidence>
<dbReference type="AlphaFoldDB" id="A0A9P7B747"/>
<dbReference type="Pfam" id="PF01467">
    <property type="entry name" value="CTP_transf_like"/>
    <property type="match status" value="1"/>
</dbReference>
<feature type="region of interest" description="Disordered" evidence="1">
    <location>
        <begin position="149"/>
        <end position="189"/>
    </location>
</feature>
<evidence type="ECO:0000313" key="3">
    <source>
        <dbReference type="EMBL" id="KAG0663570.1"/>
    </source>
</evidence>
<evidence type="ECO:0000313" key="4">
    <source>
        <dbReference type="Proteomes" id="UP000777482"/>
    </source>
</evidence>
<dbReference type="GO" id="GO:0015937">
    <property type="term" value="P:coenzyme A biosynthetic process"/>
    <property type="evidence" value="ECO:0007669"/>
    <property type="project" value="TreeGrafter"/>
</dbReference>
<dbReference type="GO" id="GO:0004140">
    <property type="term" value="F:dephospho-CoA kinase activity"/>
    <property type="evidence" value="ECO:0007669"/>
    <property type="project" value="TreeGrafter"/>
</dbReference>
<feature type="compositionally biased region" description="Basic and acidic residues" evidence="1">
    <location>
        <begin position="377"/>
        <end position="391"/>
    </location>
</feature>
<dbReference type="PANTHER" id="PTHR10695">
    <property type="entry name" value="DEPHOSPHO-COA KINASE-RELATED"/>
    <property type="match status" value="1"/>
</dbReference>
<dbReference type="InterPro" id="IPR014729">
    <property type="entry name" value="Rossmann-like_a/b/a_fold"/>
</dbReference>
<sequence>MAAYCVLTYPTLEHWLTTAHLDSNSDSEQASAQSAILRAAESTSTHLTIVVRTAGAALPNPWDPASPSSSSSSSGGGGGEPTRTASPTRFFLRLERALARVYSIATDSFAQRDLVLAQVDVVLEQLRRQPVCIPSSSATTTVIRWQATDEVESANQNGTGNGSKGKDKETTPVPADHTPSGADHHYDHHDPHMKTLYPVVALGGTFDHLHSGHKILLTMAASITSRKLIVGVTDDALLKTKKFRDWLEPLPFRIRNVENFIALIRPEIECACVPLQDVYGPTATDPEIEALVVSDETRAGGQAINTLRASRSLSILRIFCIALVAESTPSRVPSSTNLPAEALTTKKDDDDEEEEEVEGKVVVSPATKMGSTGIREWLSKRRQEEQQRTGA</sequence>
<dbReference type="NCBIfam" id="NF001985">
    <property type="entry name" value="PRK00777.1"/>
    <property type="match status" value="1"/>
</dbReference>
<feature type="region of interest" description="Disordered" evidence="1">
    <location>
        <begin position="58"/>
        <end position="87"/>
    </location>
</feature>
<evidence type="ECO:0000259" key="2">
    <source>
        <dbReference type="Pfam" id="PF01467"/>
    </source>
</evidence>
<reference evidence="3 4" key="1">
    <citation type="submission" date="2020-11" db="EMBL/GenBank/DDBJ databases">
        <title>Kefir isolates.</title>
        <authorList>
            <person name="Marcisauskas S."/>
            <person name="Kim Y."/>
            <person name="Blasche S."/>
        </authorList>
    </citation>
    <scope>NUCLEOTIDE SEQUENCE [LARGE SCALE GENOMIC DNA]</scope>
    <source>
        <strain evidence="3 4">KR</strain>
    </source>
</reference>
<gene>
    <name evidence="3" type="ORF">C6P46_002466</name>
</gene>
<organism evidence="3 4">
    <name type="scientific">Rhodotorula mucilaginosa</name>
    <name type="common">Yeast</name>
    <name type="synonym">Rhodotorula rubra</name>
    <dbReference type="NCBI Taxonomy" id="5537"/>
    <lineage>
        <taxon>Eukaryota</taxon>
        <taxon>Fungi</taxon>
        <taxon>Dikarya</taxon>
        <taxon>Basidiomycota</taxon>
        <taxon>Pucciniomycotina</taxon>
        <taxon>Microbotryomycetes</taxon>
        <taxon>Sporidiobolales</taxon>
        <taxon>Sporidiobolaceae</taxon>
        <taxon>Rhodotorula</taxon>
    </lineage>
</organism>
<dbReference type="CDD" id="cd02164">
    <property type="entry name" value="PPAT_CoAS"/>
    <property type="match status" value="1"/>
</dbReference>
<dbReference type="NCBIfam" id="TIGR00125">
    <property type="entry name" value="cyt_tran_rel"/>
    <property type="match status" value="1"/>
</dbReference>
<protein>
    <recommendedName>
        <fullName evidence="2">Cytidyltransferase-like domain-containing protein</fullName>
    </recommendedName>
</protein>
<dbReference type="Gene3D" id="3.40.50.620">
    <property type="entry name" value="HUPs"/>
    <property type="match status" value="1"/>
</dbReference>
<feature type="region of interest" description="Disordered" evidence="1">
    <location>
        <begin position="330"/>
        <end position="391"/>
    </location>
</feature>
<dbReference type="SUPFAM" id="SSF52374">
    <property type="entry name" value="Nucleotidylyl transferase"/>
    <property type="match status" value="1"/>
</dbReference>